<proteinExistence type="predicted"/>
<reference evidence="1" key="1">
    <citation type="journal article" date="2014" name="Front. Microbiol.">
        <title>High frequency of phylogenetically diverse reductive dehalogenase-homologous genes in deep subseafloor sedimentary metagenomes.</title>
        <authorList>
            <person name="Kawai M."/>
            <person name="Futagami T."/>
            <person name="Toyoda A."/>
            <person name="Takaki Y."/>
            <person name="Nishi S."/>
            <person name="Hori S."/>
            <person name="Arai W."/>
            <person name="Tsubouchi T."/>
            <person name="Morono Y."/>
            <person name="Uchiyama I."/>
            <person name="Ito T."/>
            <person name="Fujiyama A."/>
            <person name="Inagaki F."/>
            <person name="Takami H."/>
        </authorList>
    </citation>
    <scope>NUCLEOTIDE SEQUENCE</scope>
    <source>
        <strain evidence="1">Expedition CK06-06</strain>
    </source>
</reference>
<organism evidence="1">
    <name type="scientific">marine sediment metagenome</name>
    <dbReference type="NCBI Taxonomy" id="412755"/>
    <lineage>
        <taxon>unclassified sequences</taxon>
        <taxon>metagenomes</taxon>
        <taxon>ecological metagenomes</taxon>
    </lineage>
</organism>
<name>X1PWZ1_9ZZZZ</name>
<gene>
    <name evidence="1" type="ORF">S12H4_01089</name>
</gene>
<dbReference type="EMBL" id="BARW01000193">
    <property type="protein sequence ID" value="GAI60812.1"/>
    <property type="molecule type" value="Genomic_DNA"/>
</dbReference>
<evidence type="ECO:0000313" key="1">
    <source>
        <dbReference type="EMBL" id="GAI60812.1"/>
    </source>
</evidence>
<comment type="caution">
    <text evidence="1">The sequence shown here is derived from an EMBL/GenBank/DDBJ whole genome shotgun (WGS) entry which is preliminary data.</text>
</comment>
<accession>X1PWZ1</accession>
<dbReference type="AlphaFoldDB" id="X1PWZ1"/>
<protein>
    <submittedName>
        <fullName evidence="1">Uncharacterized protein</fullName>
    </submittedName>
</protein>
<sequence length="50" mass="5570">MTDGKGSAVMRFRSAVDDLDIGRSSEHAEVDTLYIVLSRLRGFKSEALRL</sequence>